<sequence>MDEDLRESYHTLEKRLFHKGRLVTPSFIEANNMLPFFQAVGLEPFLTLNEPICPRFVVEFYHSFEVKQNEEEHTFCTSEWSLNSLDDHPNSNFFGPKHDLVKNNIDIHRTTQNQLERSPNKLHIDNIHPDLRGWELSCRENFFCSVGKRNKEVINKRDGPMPFSMLLTRLYNHILQTNPQTIVPIARFTFHECFMDPLDISRNPSKEKGKKITSPSVTSSSSSSSDDNEAPFFLEFYDELSDNEDLTKAQREKREMFKCLNRYVGTITKYLRNKNDHDCVKPMCSRGMR</sequence>
<gene>
    <name evidence="2" type="ORF">Tci_596319</name>
</gene>
<feature type="compositionally biased region" description="Low complexity" evidence="1">
    <location>
        <begin position="213"/>
        <end position="225"/>
    </location>
</feature>
<feature type="region of interest" description="Disordered" evidence="1">
    <location>
        <begin position="204"/>
        <end position="228"/>
    </location>
</feature>
<dbReference type="EMBL" id="BKCJ010391421">
    <property type="protein sequence ID" value="GFA24347.1"/>
    <property type="molecule type" value="Genomic_DNA"/>
</dbReference>
<protein>
    <submittedName>
        <fullName evidence="2">Uncharacterized protein</fullName>
    </submittedName>
</protein>
<accession>A0A699JAQ7</accession>
<reference evidence="2" key="1">
    <citation type="journal article" date="2019" name="Sci. Rep.">
        <title>Draft genome of Tanacetum cinerariifolium, the natural source of mosquito coil.</title>
        <authorList>
            <person name="Yamashiro T."/>
            <person name="Shiraishi A."/>
            <person name="Satake H."/>
            <person name="Nakayama K."/>
        </authorList>
    </citation>
    <scope>NUCLEOTIDE SEQUENCE</scope>
</reference>
<evidence type="ECO:0000256" key="1">
    <source>
        <dbReference type="SAM" id="MobiDB-lite"/>
    </source>
</evidence>
<dbReference type="AlphaFoldDB" id="A0A699JAQ7"/>
<evidence type="ECO:0000313" key="2">
    <source>
        <dbReference type="EMBL" id="GFA24347.1"/>
    </source>
</evidence>
<proteinExistence type="predicted"/>
<name>A0A699JAQ7_TANCI</name>
<comment type="caution">
    <text evidence="2">The sequence shown here is derived from an EMBL/GenBank/DDBJ whole genome shotgun (WGS) entry which is preliminary data.</text>
</comment>
<organism evidence="2">
    <name type="scientific">Tanacetum cinerariifolium</name>
    <name type="common">Dalmatian daisy</name>
    <name type="synonym">Chrysanthemum cinerariifolium</name>
    <dbReference type="NCBI Taxonomy" id="118510"/>
    <lineage>
        <taxon>Eukaryota</taxon>
        <taxon>Viridiplantae</taxon>
        <taxon>Streptophyta</taxon>
        <taxon>Embryophyta</taxon>
        <taxon>Tracheophyta</taxon>
        <taxon>Spermatophyta</taxon>
        <taxon>Magnoliopsida</taxon>
        <taxon>eudicotyledons</taxon>
        <taxon>Gunneridae</taxon>
        <taxon>Pentapetalae</taxon>
        <taxon>asterids</taxon>
        <taxon>campanulids</taxon>
        <taxon>Asterales</taxon>
        <taxon>Asteraceae</taxon>
        <taxon>Asteroideae</taxon>
        <taxon>Anthemideae</taxon>
        <taxon>Anthemidinae</taxon>
        <taxon>Tanacetum</taxon>
    </lineage>
</organism>